<dbReference type="HOGENOM" id="CLU_1465307_0_0_10"/>
<feature type="compositionally biased region" description="Gly residues" evidence="1">
    <location>
        <begin position="157"/>
        <end position="171"/>
    </location>
</feature>
<dbReference type="AlphaFoldDB" id="G5H756"/>
<dbReference type="Proteomes" id="UP000006008">
    <property type="component" value="Unassembled WGS sequence"/>
</dbReference>
<organism evidence="2 3">
    <name type="scientific">Alistipes indistinctus YIT 12060</name>
    <dbReference type="NCBI Taxonomy" id="742725"/>
    <lineage>
        <taxon>Bacteria</taxon>
        <taxon>Pseudomonadati</taxon>
        <taxon>Bacteroidota</taxon>
        <taxon>Bacteroidia</taxon>
        <taxon>Bacteroidales</taxon>
        <taxon>Rikenellaceae</taxon>
        <taxon>Alistipes</taxon>
    </lineage>
</organism>
<evidence type="ECO:0000313" key="2">
    <source>
        <dbReference type="EMBL" id="EHB92695.1"/>
    </source>
</evidence>
<dbReference type="RefSeq" id="WP_009133705.1">
    <property type="nucleotide sequence ID" value="NZ_CP102250.1"/>
</dbReference>
<dbReference type="GeneID" id="92816086"/>
<dbReference type="PROSITE" id="PS51257">
    <property type="entry name" value="PROKAR_LIPOPROTEIN"/>
    <property type="match status" value="1"/>
</dbReference>
<comment type="caution">
    <text evidence="2">The sequence shown here is derived from an EMBL/GenBank/DDBJ whole genome shotgun (WGS) entry which is preliminary data.</text>
</comment>
<name>G5H756_9BACT</name>
<feature type="region of interest" description="Disordered" evidence="1">
    <location>
        <begin position="156"/>
        <end position="184"/>
    </location>
</feature>
<proteinExistence type="predicted"/>
<protein>
    <recommendedName>
        <fullName evidence="4">Lipoprotein</fullName>
    </recommendedName>
</protein>
<evidence type="ECO:0000313" key="3">
    <source>
        <dbReference type="Proteomes" id="UP000006008"/>
    </source>
</evidence>
<keyword evidence="3" id="KW-1185">Reference proteome</keyword>
<dbReference type="EMBL" id="ADLD01000009">
    <property type="protein sequence ID" value="EHB92695.1"/>
    <property type="molecule type" value="Genomic_DNA"/>
</dbReference>
<gene>
    <name evidence="2" type="ORF">HMPREF9450_00899</name>
</gene>
<dbReference type="STRING" id="742725.HMPREF9450_00899"/>
<sequence length="184" mass="19205">MKNLLSLAVCLLTLVGCTKNVTETQTPVAQNAIQTKATASATVDVYVVFESLREITTSWGGRLGLGGWSNTIYSAVNPIQCRQYGIKGLSFELKNVNFNGNPNETVYMNFDLDLSEYGEPIPASPTSYTYLDLNSVKVVPSNISVNLNVTGVATGTSSGGGGTGPGGGGGIEPPIDPIPGDTIL</sequence>
<evidence type="ECO:0000256" key="1">
    <source>
        <dbReference type="SAM" id="MobiDB-lite"/>
    </source>
</evidence>
<evidence type="ECO:0008006" key="4">
    <source>
        <dbReference type="Google" id="ProtNLM"/>
    </source>
</evidence>
<reference evidence="2 3" key="1">
    <citation type="submission" date="2011-08" db="EMBL/GenBank/DDBJ databases">
        <title>The Genome Sequence of Alistipes indistinctus YIT 12060.</title>
        <authorList>
            <consortium name="The Broad Institute Genome Sequencing Platform"/>
            <person name="Earl A."/>
            <person name="Ward D."/>
            <person name="Feldgarden M."/>
            <person name="Gevers D."/>
            <person name="Morotomi M."/>
            <person name="Young S.K."/>
            <person name="Zeng Q."/>
            <person name="Gargeya S."/>
            <person name="Fitzgerald M."/>
            <person name="Haas B."/>
            <person name="Abouelleil A."/>
            <person name="Alvarado L."/>
            <person name="Arachchi H.M."/>
            <person name="Berlin A."/>
            <person name="Brown A."/>
            <person name="Chapman S.B."/>
            <person name="Chen Z."/>
            <person name="Dunbar C."/>
            <person name="Freedman E."/>
            <person name="Gearin G."/>
            <person name="Gellesch M."/>
            <person name="Goldberg J."/>
            <person name="Griggs A."/>
            <person name="Gujja S."/>
            <person name="Heiman D."/>
            <person name="Howarth C."/>
            <person name="Larson L."/>
            <person name="Lui A."/>
            <person name="MacDonald P.J.P."/>
            <person name="Montmayeur A."/>
            <person name="Murphy C."/>
            <person name="Neiman D."/>
            <person name="Pearson M."/>
            <person name="Priest M."/>
            <person name="Roberts A."/>
            <person name="Saif S."/>
            <person name="Shea T."/>
            <person name="Shenoy N."/>
            <person name="Sisk P."/>
            <person name="Stolte C."/>
            <person name="Sykes S."/>
            <person name="Wortman J."/>
            <person name="Nusbaum C."/>
            <person name="Birren B."/>
        </authorList>
    </citation>
    <scope>NUCLEOTIDE SEQUENCE [LARGE SCALE GENOMIC DNA]</scope>
    <source>
        <strain evidence="2 3">YIT 12060</strain>
    </source>
</reference>
<accession>G5H756</accession>